<dbReference type="EMBL" id="UYSU01042138">
    <property type="protein sequence ID" value="VDM03593.1"/>
    <property type="molecule type" value="Genomic_DNA"/>
</dbReference>
<dbReference type="AlphaFoldDB" id="A0A183TL59"/>
<dbReference type="OrthoDB" id="10063766at2759"/>
<proteinExistence type="predicted"/>
<evidence type="ECO:0000313" key="1">
    <source>
        <dbReference type="EMBL" id="VDM03593.1"/>
    </source>
</evidence>
<sequence>MFADDIKIGNTIQSPDDEDKLQLNLTRLEEWSNHWLLRFNVYKCTLIRLGNPFGYAESRSYCLKREALKYVETQTDLGVLTATTLKPSSHCSKGAKSAIAVLHAIRRAFLDFDEDLFAKIFGTFIRPALEYPVQAWKLWTVQDQNCLERVQRKATKMVMSQSSLPYPTRLMNLHLFPLSYRQIRGDLVHTFSIVKGLVCCLEISDFFEFDATTHLRGHPLKLRVQ</sequence>
<keyword evidence="2" id="KW-1185">Reference proteome</keyword>
<name>A0A183TL59_SCHSO</name>
<organism evidence="3">
    <name type="scientific">Schistocephalus solidus</name>
    <name type="common">Tapeworm</name>
    <dbReference type="NCBI Taxonomy" id="70667"/>
    <lineage>
        <taxon>Eukaryota</taxon>
        <taxon>Metazoa</taxon>
        <taxon>Spiralia</taxon>
        <taxon>Lophotrochozoa</taxon>
        <taxon>Platyhelminthes</taxon>
        <taxon>Cestoda</taxon>
        <taxon>Eucestoda</taxon>
        <taxon>Diphyllobothriidea</taxon>
        <taxon>Diphyllobothriidae</taxon>
        <taxon>Schistocephalus</taxon>
    </lineage>
</organism>
<reference evidence="3" key="1">
    <citation type="submission" date="2016-06" db="UniProtKB">
        <authorList>
            <consortium name="WormBaseParasite"/>
        </authorList>
    </citation>
    <scope>IDENTIFICATION</scope>
</reference>
<dbReference type="WBParaSite" id="SSLN_0001786001-mRNA-1">
    <property type="protein sequence ID" value="SSLN_0001786001-mRNA-1"/>
    <property type="gene ID" value="SSLN_0001786001"/>
</dbReference>
<dbReference type="Proteomes" id="UP000275846">
    <property type="component" value="Unassembled WGS sequence"/>
</dbReference>
<evidence type="ECO:0000313" key="3">
    <source>
        <dbReference type="WBParaSite" id="SSLN_0001786001-mRNA-1"/>
    </source>
</evidence>
<reference evidence="1 2" key="2">
    <citation type="submission" date="2018-11" db="EMBL/GenBank/DDBJ databases">
        <authorList>
            <consortium name="Pathogen Informatics"/>
        </authorList>
    </citation>
    <scope>NUCLEOTIDE SEQUENCE [LARGE SCALE GENOMIC DNA]</scope>
    <source>
        <strain evidence="1 2">NST_G2</strain>
    </source>
</reference>
<evidence type="ECO:0000313" key="2">
    <source>
        <dbReference type="Proteomes" id="UP000275846"/>
    </source>
</evidence>
<dbReference type="PANTHER" id="PTHR33332">
    <property type="entry name" value="REVERSE TRANSCRIPTASE DOMAIN-CONTAINING PROTEIN"/>
    <property type="match status" value="1"/>
</dbReference>
<accession>A0A183TL59</accession>
<gene>
    <name evidence="1" type="ORF">SSLN_LOCUS17207</name>
</gene>
<protein>
    <submittedName>
        <fullName evidence="3">Reverse transcriptase domain-containing protein</fullName>
    </submittedName>
</protein>